<evidence type="ECO:0000256" key="1">
    <source>
        <dbReference type="SAM" id="Coils"/>
    </source>
</evidence>
<reference evidence="2 3" key="1">
    <citation type="submission" date="2018-11" db="EMBL/GenBank/DDBJ databases">
        <authorList>
            <consortium name="Pathogen Informatics"/>
        </authorList>
    </citation>
    <scope>NUCLEOTIDE SEQUENCE [LARGE SCALE GENOMIC DNA]</scope>
</reference>
<proteinExistence type="predicted"/>
<gene>
    <name evidence="2" type="ORF">WBA_LOCUS6474</name>
</gene>
<dbReference type="AlphaFoldDB" id="A0A3P7FQU6"/>
<evidence type="ECO:0000313" key="2">
    <source>
        <dbReference type="EMBL" id="VDM13088.1"/>
    </source>
</evidence>
<feature type="coiled-coil region" evidence="1">
    <location>
        <begin position="95"/>
        <end position="122"/>
    </location>
</feature>
<sequence length="143" mass="16721">MKYNLDDLENLEQSDVSWHSKLKYTNLLANFDNCSRKTGFDGKKSVKNVAVQTINLESNNDILPMFTPLLLKDIERNMKGMSKRKAISTVIQTHVELIKRQAQREKRLLEEWNSAISDLEERCQLVSFERLKLLLHSNNYSYT</sequence>
<dbReference type="Proteomes" id="UP000270924">
    <property type="component" value="Unassembled WGS sequence"/>
</dbReference>
<accession>A0A3P7FQU6</accession>
<dbReference type="OMA" id="DFEMENY"/>
<keyword evidence="1" id="KW-0175">Coiled coil</keyword>
<organism evidence="2 3">
    <name type="scientific">Wuchereria bancrofti</name>
    <dbReference type="NCBI Taxonomy" id="6293"/>
    <lineage>
        <taxon>Eukaryota</taxon>
        <taxon>Metazoa</taxon>
        <taxon>Ecdysozoa</taxon>
        <taxon>Nematoda</taxon>
        <taxon>Chromadorea</taxon>
        <taxon>Rhabditida</taxon>
        <taxon>Spirurina</taxon>
        <taxon>Spiruromorpha</taxon>
        <taxon>Filarioidea</taxon>
        <taxon>Onchocercidae</taxon>
        <taxon>Wuchereria</taxon>
    </lineage>
</organism>
<dbReference type="InParanoid" id="A0A3P7FQU6"/>
<evidence type="ECO:0000313" key="3">
    <source>
        <dbReference type="Proteomes" id="UP000270924"/>
    </source>
</evidence>
<name>A0A3P7FQU6_WUCBA</name>
<dbReference type="OrthoDB" id="27543at2759"/>
<dbReference type="EMBL" id="UYWW01003880">
    <property type="protein sequence ID" value="VDM13088.1"/>
    <property type="molecule type" value="Genomic_DNA"/>
</dbReference>
<keyword evidence="3" id="KW-1185">Reference proteome</keyword>
<protein>
    <submittedName>
        <fullName evidence="2">Uncharacterized protein</fullName>
    </submittedName>
</protein>